<organism evidence="1">
    <name type="scientific">Arundo donax</name>
    <name type="common">Giant reed</name>
    <name type="synonym">Donax arundinaceus</name>
    <dbReference type="NCBI Taxonomy" id="35708"/>
    <lineage>
        <taxon>Eukaryota</taxon>
        <taxon>Viridiplantae</taxon>
        <taxon>Streptophyta</taxon>
        <taxon>Embryophyta</taxon>
        <taxon>Tracheophyta</taxon>
        <taxon>Spermatophyta</taxon>
        <taxon>Magnoliopsida</taxon>
        <taxon>Liliopsida</taxon>
        <taxon>Poales</taxon>
        <taxon>Poaceae</taxon>
        <taxon>PACMAD clade</taxon>
        <taxon>Arundinoideae</taxon>
        <taxon>Arundineae</taxon>
        <taxon>Arundo</taxon>
    </lineage>
</organism>
<name>A0A0A9DRA5_ARUDO</name>
<reference evidence="1" key="2">
    <citation type="journal article" date="2015" name="Data Brief">
        <title>Shoot transcriptome of the giant reed, Arundo donax.</title>
        <authorList>
            <person name="Barrero R.A."/>
            <person name="Guerrero F.D."/>
            <person name="Moolhuijzen P."/>
            <person name="Goolsby J.A."/>
            <person name="Tidwell J."/>
            <person name="Bellgard S.E."/>
            <person name="Bellgard M.I."/>
        </authorList>
    </citation>
    <scope>NUCLEOTIDE SEQUENCE</scope>
    <source>
        <tissue evidence="1">Shoot tissue taken approximately 20 cm above the soil surface</tissue>
    </source>
</reference>
<proteinExistence type="predicted"/>
<evidence type="ECO:0000313" key="1">
    <source>
        <dbReference type="EMBL" id="JAD90341.1"/>
    </source>
</evidence>
<accession>A0A0A9DRA5</accession>
<dbReference type="EMBL" id="GBRH01207554">
    <property type="protein sequence ID" value="JAD90341.1"/>
    <property type="molecule type" value="Transcribed_RNA"/>
</dbReference>
<protein>
    <submittedName>
        <fullName evidence="1">Uncharacterized protein</fullName>
    </submittedName>
</protein>
<sequence length="40" mass="4598">MSSQTRCFFSRLNYSRTQISNICSSLSGLGNWLVMLARRL</sequence>
<dbReference type="AlphaFoldDB" id="A0A0A9DRA5"/>
<reference evidence="1" key="1">
    <citation type="submission" date="2014-09" db="EMBL/GenBank/DDBJ databases">
        <authorList>
            <person name="Magalhaes I.L.F."/>
            <person name="Oliveira U."/>
            <person name="Santos F.R."/>
            <person name="Vidigal T.H.D.A."/>
            <person name="Brescovit A.D."/>
            <person name="Santos A.J."/>
        </authorList>
    </citation>
    <scope>NUCLEOTIDE SEQUENCE</scope>
    <source>
        <tissue evidence="1">Shoot tissue taken approximately 20 cm above the soil surface</tissue>
    </source>
</reference>